<organism evidence="6">
    <name type="scientific">marine sediment metagenome</name>
    <dbReference type="NCBI Taxonomy" id="412755"/>
    <lineage>
        <taxon>unclassified sequences</taxon>
        <taxon>metagenomes</taxon>
        <taxon>ecological metagenomes</taxon>
    </lineage>
</organism>
<dbReference type="PANTHER" id="PTHR43073:SF2">
    <property type="entry name" value="DIHYDROPYRIMIDINE DEHYDROGENASE [NADP(+)]"/>
    <property type="match status" value="1"/>
</dbReference>
<accession>X1EUY7</accession>
<dbReference type="InterPro" id="IPR005720">
    <property type="entry name" value="Dihydroorotate_DH_cat"/>
</dbReference>
<feature type="domain" description="4Fe-4S ferredoxin-type" evidence="5">
    <location>
        <begin position="185"/>
        <end position="214"/>
    </location>
</feature>
<dbReference type="SUPFAM" id="SSF54862">
    <property type="entry name" value="4Fe-4S ferredoxins"/>
    <property type="match status" value="1"/>
</dbReference>
<protein>
    <recommendedName>
        <fullName evidence="4">Dihydrothymine dehydrogenase</fullName>
    </recommendedName>
    <alternativeName>
        <fullName evidence="3">Dihydrouracil dehydrogenase</fullName>
    </alternativeName>
</protein>
<dbReference type="GO" id="GO:0050661">
    <property type="term" value="F:NADP binding"/>
    <property type="evidence" value="ECO:0007669"/>
    <property type="project" value="TreeGrafter"/>
</dbReference>
<evidence type="ECO:0000259" key="5">
    <source>
        <dbReference type="PROSITE" id="PS51379"/>
    </source>
</evidence>
<dbReference type="GO" id="GO:0005737">
    <property type="term" value="C:cytoplasm"/>
    <property type="evidence" value="ECO:0007669"/>
    <property type="project" value="InterPro"/>
</dbReference>
<keyword evidence="2" id="KW-0560">Oxidoreductase</keyword>
<dbReference type="Pfam" id="PF01180">
    <property type="entry name" value="DHO_dh"/>
    <property type="match status" value="1"/>
</dbReference>
<sequence length="226" mass="24004">PKMTPNISDIAVIAKACEDSGADAIAATNSIQALVGIDVETGRPLLPAFGGYSGPCVHPIMLRIVAQIAQAVKIPISGIGGVSNWKQAIEMMMVGASTVQIGTGIMWRGYKLIGDIISGMESFMVRKDYKSSKELVGISLKHITTTEEMAELPPVVAILDEDLCIGCGNCAKVCGYNAIEMKENDIAKINIDNCDGCGLCVQVCPNSALSLVDKTELIKKRNNFAK</sequence>
<dbReference type="GO" id="GO:0006210">
    <property type="term" value="P:thymine catabolic process"/>
    <property type="evidence" value="ECO:0007669"/>
    <property type="project" value="TreeGrafter"/>
</dbReference>
<dbReference type="Gene3D" id="3.30.70.20">
    <property type="match status" value="1"/>
</dbReference>
<evidence type="ECO:0000256" key="2">
    <source>
        <dbReference type="ARBA" id="ARBA00023002"/>
    </source>
</evidence>
<dbReference type="Pfam" id="PF14697">
    <property type="entry name" value="Fer4_21"/>
    <property type="match status" value="1"/>
</dbReference>
<dbReference type="PANTHER" id="PTHR43073">
    <property type="entry name" value="DIHYDROPYRIMIDINE DEHYDROGENASE [NADP(+)]"/>
    <property type="match status" value="1"/>
</dbReference>
<dbReference type="Gene3D" id="3.20.20.70">
    <property type="entry name" value="Aldolase class I"/>
    <property type="match status" value="1"/>
</dbReference>
<dbReference type="SUPFAM" id="SSF51395">
    <property type="entry name" value="FMN-linked oxidoreductases"/>
    <property type="match status" value="1"/>
</dbReference>
<dbReference type="GO" id="GO:0002058">
    <property type="term" value="F:uracil binding"/>
    <property type="evidence" value="ECO:0007669"/>
    <property type="project" value="TreeGrafter"/>
</dbReference>
<evidence type="ECO:0000256" key="4">
    <source>
        <dbReference type="ARBA" id="ARBA00032722"/>
    </source>
</evidence>
<dbReference type="AlphaFoldDB" id="X1EUY7"/>
<evidence type="ECO:0000256" key="3">
    <source>
        <dbReference type="ARBA" id="ARBA00030119"/>
    </source>
</evidence>
<comment type="caution">
    <text evidence="6">The sequence shown here is derived from an EMBL/GenBank/DDBJ whole genome shotgun (WGS) entry which is preliminary data.</text>
</comment>
<gene>
    <name evidence="6" type="ORF">S03H2_10591</name>
</gene>
<dbReference type="InterPro" id="IPR013785">
    <property type="entry name" value="Aldolase_TIM"/>
</dbReference>
<dbReference type="PROSITE" id="PS51379">
    <property type="entry name" value="4FE4S_FER_2"/>
    <property type="match status" value="2"/>
</dbReference>
<dbReference type="GO" id="GO:0006212">
    <property type="term" value="P:uracil catabolic process"/>
    <property type="evidence" value="ECO:0007669"/>
    <property type="project" value="TreeGrafter"/>
</dbReference>
<dbReference type="PROSITE" id="PS00198">
    <property type="entry name" value="4FE4S_FER_1"/>
    <property type="match status" value="1"/>
</dbReference>
<dbReference type="GO" id="GO:0017113">
    <property type="term" value="F:dihydropyrimidine dehydrogenase (NADP+) activity"/>
    <property type="evidence" value="ECO:0007669"/>
    <property type="project" value="TreeGrafter"/>
</dbReference>
<name>X1EUY7_9ZZZZ</name>
<proteinExistence type="inferred from homology"/>
<feature type="non-terminal residue" evidence="6">
    <location>
        <position position="1"/>
    </location>
</feature>
<feature type="domain" description="4Fe-4S ferredoxin-type" evidence="5">
    <location>
        <begin position="155"/>
        <end position="184"/>
    </location>
</feature>
<dbReference type="EMBL" id="BARU01005439">
    <property type="protein sequence ID" value="GAH36392.1"/>
    <property type="molecule type" value="Genomic_DNA"/>
</dbReference>
<comment type="similarity">
    <text evidence="1">Belongs to the dihydropyrimidine dehydrogenase family.</text>
</comment>
<dbReference type="InterPro" id="IPR017896">
    <property type="entry name" value="4Fe4S_Fe-S-bd"/>
</dbReference>
<evidence type="ECO:0000313" key="6">
    <source>
        <dbReference type="EMBL" id="GAH36392.1"/>
    </source>
</evidence>
<dbReference type="InterPro" id="IPR017900">
    <property type="entry name" value="4Fe4S_Fe_S_CS"/>
</dbReference>
<evidence type="ECO:0000256" key="1">
    <source>
        <dbReference type="ARBA" id="ARBA00010804"/>
    </source>
</evidence>
<reference evidence="6" key="1">
    <citation type="journal article" date="2014" name="Front. Microbiol.">
        <title>High frequency of phylogenetically diverse reductive dehalogenase-homologous genes in deep subseafloor sedimentary metagenomes.</title>
        <authorList>
            <person name="Kawai M."/>
            <person name="Futagami T."/>
            <person name="Toyoda A."/>
            <person name="Takaki Y."/>
            <person name="Nishi S."/>
            <person name="Hori S."/>
            <person name="Arai W."/>
            <person name="Tsubouchi T."/>
            <person name="Morono Y."/>
            <person name="Uchiyama I."/>
            <person name="Ito T."/>
            <person name="Fujiyama A."/>
            <person name="Inagaki F."/>
            <person name="Takami H."/>
        </authorList>
    </citation>
    <scope>NUCLEOTIDE SEQUENCE</scope>
    <source>
        <strain evidence="6">Expedition CK06-06</strain>
    </source>
</reference>